<dbReference type="AlphaFoldDB" id="A0A5A9VZ14"/>
<evidence type="ECO:0000313" key="15">
    <source>
        <dbReference type="Proteomes" id="UP000325302"/>
    </source>
</evidence>
<evidence type="ECO:0000259" key="12">
    <source>
        <dbReference type="Pfam" id="PF02767"/>
    </source>
</evidence>
<dbReference type="GO" id="GO:0003677">
    <property type="term" value="F:DNA binding"/>
    <property type="evidence" value="ECO:0007669"/>
    <property type="project" value="UniProtKB-UniRule"/>
</dbReference>
<comment type="caution">
    <text evidence="14">The sequence shown here is derived from an EMBL/GenBank/DDBJ whole genome shotgun (WGS) entry which is preliminary data.</text>
</comment>
<proteinExistence type="inferred from homology"/>
<keyword evidence="4 10" id="KW-0963">Cytoplasm</keyword>
<dbReference type="Pfam" id="PF02768">
    <property type="entry name" value="DNA_pol3_beta_3"/>
    <property type="match status" value="1"/>
</dbReference>
<dbReference type="GO" id="GO:0009360">
    <property type="term" value="C:DNA polymerase III complex"/>
    <property type="evidence" value="ECO:0007669"/>
    <property type="project" value="InterPro"/>
</dbReference>
<feature type="domain" description="DNA polymerase III beta sliding clamp N-terminal" evidence="11">
    <location>
        <begin position="1"/>
        <end position="119"/>
    </location>
</feature>
<dbReference type="SUPFAM" id="SSF55979">
    <property type="entry name" value="DNA clamp"/>
    <property type="match status" value="3"/>
</dbReference>
<dbReference type="RefSeq" id="WP_149391727.1">
    <property type="nucleotide sequence ID" value="NZ_SMRS01000009.1"/>
</dbReference>
<dbReference type="Gene3D" id="3.70.10.10">
    <property type="match status" value="1"/>
</dbReference>
<dbReference type="GO" id="GO:0008408">
    <property type="term" value="F:3'-5' exonuclease activity"/>
    <property type="evidence" value="ECO:0007669"/>
    <property type="project" value="InterPro"/>
</dbReference>
<dbReference type="PANTHER" id="PTHR30478:SF0">
    <property type="entry name" value="BETA SLIDING CLAMP"/>
    <property type="match status" value="1"/>
</dbReference>
<dbReference type="GO" id="GO:0006271">
    <property type="term" value="P:DNA strand elongation involved in DNA replication"/>
    <property type="evidence" value="ECO:0007669"/>
    <property type="project" value="TreeGrafter"/>
</dbReference>
<dbReference type="Gene3D" id="3.10.150.10">
    <property type="entry name" value="DNA Polymerase III, subunit A, domain 2"/>
    <property type="match status" value="1"/>
</dbReference>
<dbReference type="Pfam" id="PF00712">
    <property type="entry name" value="DNA_pol3_beta"/>
    <property type="match status" value="1"/>
</dbReference>
<protein>
    <recommendedName>
        <fullName evidence="3 10">Beta sliding clamp</fullName>
    </recommendedName>
</protein>
<evidence type="ECO:0000256" key="4">
    <source>
        <dbReference type="ARBA" id="ARBA00022490"/>
    </source>
</evidence>
<comment type="subunit">
    <text evidence="10">Forms a ring-shaped head-to-tail homodimer around DNA.</text>
</comment>
<evidence type="ECO:0000256" key="7">
    <source>
        <dbReference type="ARBA" id="ARBA00022705"/>
    </source>
</evidence>
<organism evidence="14 15">
    <name type="scientific">Nitrincola tapanii</name>
    <dbReference type="NCBI Taxonomy" id="1708751"/>
    <lineage>
        <taxon>Bacteria</taxon>
        <taxon>Pseudomonadati</taxon>
        <taxon>Pseudomonadota</taxon>
        <taxon>Gammaproteobacteria</taxon>
        <taxon>Oceanospirillales</taxon>
        <taxon>Oceanospirillaceae</taxon>
        <taxon>Nitrincola</taxon>
    </lineage>
</organism>
<evidence type="ECO:0000256" key="1">
    <source>
        <dbReference type="ARBA" id="ARBA00004496"/>
    </source>
</evidence>
<dbReference type="InterPro" id="IPR022637">
    <property type="entry name" value="DNA_polIII_beta_cen"/>
</dbReference>
<dbReference type="CDD" id="cd00140">
    <property type="entry name" value="beta_clamp"/>
    <property type="match status" value="1"/>
</dbReference>
<comment type="similarity">
    <text evidence="2 10">Belongs to the beta sliding clamp family.</text>
</comment>
<dbReference type="PIRSF" id="PIRSF000804">
    <property type="entry name" value="DNA_pol_III_b"/>
    <property type="match status" value="1"/>
</dbReference>
<comment type="function">
    <text evidence="10">Confers DNA tethering and processivity to DNA polymerases and other proteins. Acts as a clamp, forming a ring around DNA (a reaction catalyzed by the clamp-loading complex) which diffuses in an ATP-independent manner freely and bidirectionally along dsDNA. Initially characterized for its ability to contact the catalytic subunit of DNA polymerase III (Pol III), a complex, multichain enzyme responsible for most of the replicative synthesis in bacteria; Pol III exhibits 3'-5' exonuclease proofreading activity. The beta chain is required for initiation of replication as well as for processivity of DNA replication.</text>
</comment>
<keyword evidence="7 10" id="KW-0235">DNA replication</keyword>
<evidence type="ECO:0000256" key="5">
    <source>
        <dbReference type="ARBA" id="ARBA00022679"/>
    </source>
</evidence>
<dbReference type="GO" id="GO:0005737">
    <property type="term" value="C:cytoplasm"/>
    <property type="evidence" value="ECO:0007669"/>
    <property type="project" value="UniProtKB-SubCell"/>
</dbReference>
<dbReference type="InterPro" id="IPR022634">
    <property type="entry name" value="DNA_polIII_beta_N"/>
</dbReference>
<keyword evidence="15" id="KW-1185">Reference proteome</keyword>
<reference evidence="14 15" key="1">
    <citation type="submission" date="2019-03" db="EMBL/GenBank/DDBJ databases">
        <title>Nitrincola sp. nov. isolated from an Indian soda lake.</title>
        <authorList>
            <person name="Joshi A."/>
            <person name="Thite S.V."/>
            <person name="Joseph N."/>
            <person name="Dhotre D."/>
            <person name="Moorthy M."/>
            <person name="Shouche Y.S."/>
        </authorList>
    </citation>
    <scope>NUCLEOTIDE SEQUENCE [LARGE SCALE GENOMIC DNA]</scope>
    <source>
        <strain evidence="14 15">MEB193</strain>
    </source>
</reference>
<sequence>MRFVISREALIRPLQLVAGVVERRQTLPVLSNVLLVAQEGQLALTGTDLEVELVARIPLTEDVEAGSITVPARKLMDICKSLPDDARVEFELSGSKAQIRAGRSRFTLTTLPAADFPNVEDSPQALTLSLPQASLRHLIEKTGFSMAQQDVRYYLNGMLMEIKEGKLRTVSTDGHRLATCVADAETDRDINHQIIVPRKGILELARLLQGGDTPVQLVIGASHIRAVVGDFTFTSKLVDGKFPDYQRVIPRNGDKILLGDRLELRQVFSRIAILSNEKYRGVRLHIQQGMLQVTANNPEQEEAEEAVAVDYDGAALEIGFNVNYLLDVLSILDSNVVRFTLSDANSSALVQGFDEEDALFVVMPMRM</sequence>
<evidence type="ECO:0000256" key="3">
    <source>
        <dbReference type="ARBA" id="ARBA00021035"/>
    </source>
</evidence>
<dbReference type="InterPro" id="IPR001001">
    <property type="entry name" value="DNA_polIII_beta"/>
</dbReference>
<evidence type="ECO:0000256" key="10">
    <source>
        <dbReference type="PIRNR" id="PIRNR000804"/>
    </source>
</evidence>
<dbReference type="InterPro" id="IPR046938">
    <property type="entry name" value="DNA_clamp_sf"/>
</dbReference>
<accession>A0A5A9VZ14</accession>
<dbReference type="SMART" id="SM00480">
    <property type="entry name" value="POL3Bc"/>
    <property type="match status" value="1"/>
</dbReference>
<evidence type="ECO:0000259" key="11">
    <source>
        <dbReference type="Pfam" id="PF00712"/>
    </source>
</evidence>
<dbReference type="FunFam" id="3.10.150.10:FF:000001">
    <property type="entry name" value="Beta sliding clamp"/>
    <property type="match status" value="1"/>
</dbReference>
<evidence type="ECO:0000313" key="14">
    <source>
        <dbReference type="EMBL" id="KAA0873770.1"/>
    </source>
</evidence>
<dbReference type="NCBIfam" id="TIGR00663">
    <property type="entry name" value="dnan"/>
    <property type="match status" value="1"/>
</dbReference>
<keyword evidence="6 10" id="KW-0548">Nucleotidyltransferase</keyword>
<dbReference type="OrthoDB" id="8421503at2"/>
<evidence type="ECO:0000256" key="8">
    <source>
        <dbReference type="ARBA" id="ARBA00022932"/>
    </source>
</evidence>
<gene>
    <name evidence="14" type="primary">dnaN</name>
    <name evidence="14" type="ORF">E1H14_12020</name>
</gene>
<dbReference type="EMBL" id="SMRS01000009">
    <property type="protein sequence ID" value="KAA0873770.1"/>
    <property type="molecule type" value="Genomic_DNA"/>
</dbReference>
<keyword evidence="5 10" id="KW-0808">Transferase</keyword>
<dbReference type="Pfam" id="PF02767">
    <property type="entry name" value="DNA_pol3_beta_2"/>
    <property type="match status" value="1"/>
</dbReference>
<dbReference type="GO" id="GO:0042802">
    <property type="term" value="F:identical protein binding"/>
    <property type="evidence" value="ECO:0007669"/>
    <property type="project" value="UniProtKB-ARBA"/>
</dbReference>
<dbReference type="PANTHER" id="PTHR30478">
    <property type="entry name" value="DNA POLYMERASE III SUBUNIT BETA"/>
    <property type="match status" value="1"/>
</dbReference>
<keyword evidence="9" id="KW-0238">DNA-binding</keyword>
<keyword evidence="8 10" id="KW-0239">DNA-directed DNA polymerase</keyword>
<feature type="domain" description="DNA polymerase III beta sliding clamp C-terminal" evidence="13">
    <location>
        <begin position="247"/>
        <end position="366"/>
    </location>
</feature>
<comment type="subcellular location">
    <subcellularLocation>
        <location evidence="1 10">Cytoplasm</location>
    </subcellularLocation>
</comment>
<evidence type="ECO:0000256" key="6">
    <source>
        <dbReference type="ARBA" id="ARBA00022695"/>
    </source>
</evidence>
<dbReference type="InterPro" id="IPR022635">
    <property type="entry name" value="DNA_polIII_beta_C"/>
</dbReference>
<evidence type="ECO:0000256" key="2">
    <source>
        <dbReference type="ARBA" id="ARBA00010752"/>
    </source>
</evidence>
<evidence type="ECO:0000259" key="13">
    <source>
        <dbReference type="Pfam" id="PF02768"/>
    </source>
</evidence>
<evidence type="ECO:0000256" key="9">
    <source>
        <dbReference type="ARBA" id="ARBA00023125"/>
    </source>
</evidence>
<dbReference type="GO" id="GO:0003887">
    <property type="term" value="F:DNA-directed DNA polymerase activity"/>
    <property type="evidence" value="ECO:0007669"/>
    <property type="project" value="UniProtKB-UniRule"/>
</dbReference>
<dbReference type="Proteomes" id="UP000325302">
    <property type="component" value="Unassembled WGS sequence"/>
</dbReference>
<name>A0A5A9VZ14_9GAMM</name>
<feature type="domain" description="DNA polymerase III beta sliding clamp central" evidence="12">
    <location>
        <begin position="130"/>
        <end position="244"/>
    </location>
</feature>